<dbReference type="InterPro" id="IPR008780">
    <property type="entry name" value="Plasmodium_Vir"/>
</dbReference>
<name>K6V018_PLACD</name>
<dbReference type="VEuPathDB" id="PlasmoDB:PCYB_003580"/>
<evidence type="ECO:0000313" key="6">
    <source>
        <dbReference type="EMBL" id="GAB69609.1"/>
    </source>
</evidence>
<keyword evidence="5" id="KW-0030">Aminoacyl-tRNA synthetase</keyword>
<evidence type="ECO:0000256" key="4">
    <source>
        <dbReference type="ARBA" id="ARBA00022917"/>
    </source>
</evidence>
<dbReference type="GO" id="GO:0000049">
    <property type="term" value="F:tRNA binding"/>
    <property type="evidence" value="ECO:0007669"/>
    <property type="project" value="InterPro"/>
</dbReference>
<evidence type="ECO:0000256" key="1">
    <source>
        <dbReference type="ARBA" id="ARBA00022598"/>
    </source>
</evidence>
<dbReference type="InterPro" id="IPR008925">
    <property type="entry name" value="aa_tRNA-synth_I_cd-bd_sf"/>
</dbReference>
<dbReference type="SUPFAM" id="SSF48163">
    <property type="entry name" value="An anticodon-binding domain of class I aminoacyl-tRNA synthetases"/>
    <property type="match status" value="1"/>
</dbReference>
<dbReference type="OrthoDB" id="10645647at2759"/>
<evidence type="ECO:0008006" key="8">
    <source>
        <dbReference type="Google" id="ProtNLM"/>
    </source>
</evidence>
<feature type="non-terminal residue" evidence="6">
    <location>
        <position position="234"/>
    </location>
</feature>
<dbReference type="RefSeq" id="XP_004227827.1">
    <property type="nucleotide sequence ID" value="XM_004227779.1"/>
</dbReference>
<proteinExistence type="predicted"/>
<organism evidence="6 7">
    <name type="scientific">Plasmodium cynomolgi (strain B)</name>
    <dbReference type="NCBI Taxonomy" id="1120755"/>
    <lineage>
        <taxon>Eukaryota</taxon>
        <taxon>Sar</taxon>
        <taxon>Alveolata</taxon>
        <taxon>Apicomplexa</taxon>
        <taxon>Aconoidasida</taxon>
        <taxon>Haemosporida</taxon>
        <taxon>Plasmodiidae</taxon>
        <taxon>Plasmodium</taxon>
        <taxon>Plasmodium (Plasmodium)</taxon>
    </lineage>
</organism>
<feature type="non-terminal residue" evidence="6">
    <location>
        <position position="1"/>
    </location>
</feature>
<dbReference type="Proteomes" id="UP000006319">
    <property type="component" value="Unassembled WGS sequence"/>
</dbReference>
<keyword evidence="2" id="KW-0547">Nucleotide-binding</keyword>
<evidence type="ECO:0000256" key="2">
    <source>
        <dbReference type="ARBA" id="ARBA00022741"/>
    </source>
</evidence>
<evidence type="ECO:0000256" key="5">
    <source>
        <dbReference type="ARBA" id="ARBA00023146"/>
    </source>
</evidence>
<evidence type="ECO:0000313" key="7">
    <source>
        <dbReference type="Proteomes" id="UP000006319"/>
    </source>
</evidence>
<dbReference type="EMBL" id="DF157426">
    <property type="protein sequence ID" value="GAB69609.1"/>
    <property type="molecule type" value="Genomic_DNA"/>
</dbReference>
<sequence>DSKLWEICGKLVKYLKTNYEKENKGPLKDHHCNLLSLWIYEKLFEHFKHDLKNAFIAYGDLMLILSNVFTDANKLEAYNCLHGITVRSYDHLKNSKDLYDYFVDYDEFNKLTDVSDGKCDKYEKYIKKKSPLYERFEELYIQAFKDEDNVFYEKCKYYNPENLVPKLKCEIEKLLAQQQKKEFLDDRRLSDHTEFSCNNTDSTKTFGYVSLGVAATSMISGLLYKVNKILIKTY</sequence>
<dbReference type="GeneID" id="14696151"/>
<accession>K6V018</accession>
<keyword evidence="1" id="KW-0436">Ligase</keyword>
<keyword evidence="7" id="KW-1185">Reference proteome</keyword>
<keyword evidence="4" id="KW-0648">Protein biosynthesis</keyword>
<dbReference type="GO" id="GO:0004812">
    <property type="term" value="F:aminoacyl-tRNA ligase activity"/>
    <property type="evidence" value="ECO:0007669"/>
    <property type="project" value="UniProtKB-KW"/>
</dbReference>
<gene>
    <name evidence="6" type="ORF">PCYB_003580</name>
</gene>
<dbReference type="GO" id="GO:0005524">
    <property type="term" value="F:ATP binding"/>
    <property type="evidence" value="ECO:0007669"/>
    <property type="project" value="UniProtKB-KW"/>
</dbReference>
<dbReference type="KEGG" id="pcy:PCYB_003580"/>
<reference evidence="6 7" key="1">
    <citation type="journal article" date="2012" name="Nat. Genet.">
        <title>Plasmodium cynomolgi genome sequences provide insight into Plasmodium vivax and the monkey malaria clade.</title>
        <authorList>
            <person name="Tachibana S."/>
            <person name="Sullivan S.A."/>
            <person name="Kawai S."/>
            <person name="Nakamura S."/>
            <person name="Kim H.R."/>
            <person name="Goto N."/>
            <person name="Arisue N."/>
            <person name="Palacpac N.M.Q."/>
            <person name="Honma H."/>
            <person name="Yagi M."/>
            <person name="Tougan T."/>
            <person name="Katakai Y."/>
            <person name="Kaneko O."/>
            <person name="Mita T."/>
            <person name="Kita K."/>
            <person name="Yasutomi Y."/>
            <person name="Sutton P.L."/>
            <person name="Shakhbatyan R."/>
            <person name="Horii T."/>
            <person name="Yasunaga T."/>
            <person name="Barnwell J.W."/>
            <person name="Escalante A.A."/>
            <person name="Carlton J.M."/>
            <person name="Tanabe K."/>
        </authorList>
    </citation>
    <scope>NUCLEOTIDE SEQUENCE [LARGE SCALE GENOMIC DNA]</scope>
    <source>
        <strain evidence="6 7">B</strain>
    </source>
</reference>
<dbReference type="Pfam" id="PF05795">
    <property type="entry name" value="Plasmodium_Vir"/>
    <property type="match status" value="1"/>
</dbReference>
<protein>
    <recommendedName>
        <fullName evidence="8">CYIR protein</fullName>
    </recommendedName>
</protein>
<keyword evidence="3" id="KW-0067">ATP-binding</keyword>
<evidence type="ECO:0000256" key="3">
    <source>
        <dbReference type="ARBA" id="ARBA00022840"/>
    </source>
</evidence>
<dbReference type="AlphaFoldDB" id="K6V018"/>
<dbReference type="GO" id="GO:0006412">
    <property type="term" value="P:translation"/>
    <property type="evidence" value="ECO:0007669"/>
    <property type="project" value="UniProtKB-KW"/>
</dbReference>